<evidence type="ECO:0000313" key="14">
    <source>
        <dbReference type="Proteomes" id="UP001379533"/>
    </source>
</evidence>
<dbReference type="InterPro" id="IPR027417">
    <property type="entry name" value="P-loop_NTPase"/>
</dbReference>
<dbReference type="EMBL" id="CP089982">
    <property type="protein sequence ID" value="WXA92786.1"/>
    <property type="molecule type" value="Genomic_DNA"/>
</dbReference>
<dbReference type="EC" id="2.7.1.130" evidence="3"/>
<proteinExistence type="predicted"/>
<reference evidence="13 14" key="1">
    <citation type="submission" date="2021-12" db="EMBL/GenBank/DDBJ databases">
        <title>Discovery of the Pendulisporaceae a myxobacterial family with distinct sporulation behavior and unique specialized metabolism.</title>
        <authorList>
            <person name="Garcia R."/>
            <person name="Popoff A."/>
            <person name="Bader C.D."/>
            <person name="Loehr J."/>
            <person name="Walesch S."/>
            <person name="Walt C."/>
            <person name="Boldt J."/>
            <person name="Bunk B."/>
            <person name="Haeckl F.J.F.P.J."/>
            <person name="Gunesch A.P."/>
            <person name="Birkelbach J."/>
            <person name="Nuebel U."/>
            <person name="Pietschmann T."/>
            <person name="Bach T."/>
            <person name="Mueller R."/>
        </authorList>
    </citation>
    <scope>NUCLEOTIDE SEQUENCE [LARGE SCALE GENOMIC DNA]</scope>
    <source>
        <strain evidence="13 14">MSr12523</strain>
    </source>
</reference>
<evidence type="ECO:0000256" key="8">
    <source>
        <dbReference type="ARBA" id="ARBA00022741"/>
    </source>
</evidence>
<accession>A0ABZ2K241</accession>
<keyword evidence="7" id="KW-0808">Transferase</keyword>
<evidence type="ECO:0000256" key="5">
    <source>
        <dbReference type="ARBA" id="ARBA00022516"/>
    </source>
</evidence>
<evidence type="ECO:0000256" key="3">
    <source>
        <dbReference type="ARBA" id="ARBA00012071"/>
    </source>
</evidence>
<dbReference type="PANTHER" id="PTHR42724">
    <property type="entry name" value="TETRAACYLDISACCHARIDE 4'-KINASE"/>
    <property type="match status" value="1"/>
</dbReference>
<keyword evidence="5" id="KW-0444">Lipid biosynthesis</keyword>
<keyword evidence="6" id="KW-0441">Lipid A biosynthesis</keyword>
<evidence type="ECO:0000313" key="13">
    <source>
        <dbReference type="EMBL" id="WXA92786.1"/>
    </source>
</evidence>
<sequence>MLTLGGNVPRVEMVRRALARSLEGGRFSGVPARAFERVWHRWSACRVARPLQVPDGIVTIAIGGTTLGGSGKTPLALACARFAAESQRVALIGHAYRATPGTARIVQPTDDVHLVGDEALMCAQALSAPSGVDVIVAPTRQQALDFAVARGARILVLDGVLQMAPRHATLSLLACDARAPWGSGACPPCGDLRAPKDALLAACDRVVTLSDDLVRSRGAIAPDGALLSYAELARMNLGLVTSVARPARIRERLEAHGIVPRAVLHASDHGAPSPHTLASLAATHRVEGWLTTHKCAIHLRNSSVLPLYVMEHDVHLDTTLRCVLRDAIGPEKTREM</sequence>
<evidence type="ECO:0000256" key="10">
    <source>
        <dbReference type="ARBA" id="ARBA00022840"/>
    </source>
</evidence>
<dbReference type="SUPFAM" id="SSF52540">
    <property type="entry name" value="P-loop containing nucleoside triphosphate hydrolases"/>
    <property type="match status" value="1"/>
</dbReference>
<keyword evidence="14" id="KW-1185">Reference proteome</keyword>
<name>A0ABZ2K241_9BACT</name>
<keyword evidence="8" id="KW-0547">Nucleotide-binding</keyword>
<protein>
    <recommendedName>
        <fullName evidence="4">Tetraacyldisaccharide 4'-kinase</fullName>
        <ecNumber evidence="3">2.7.1.130</ecNumber>
    </recommendedName>
    <alternativeName>
        <fullName evidence="12">Lipid A 4'-kinase</fullName>
    </alternativeName>
</protein>
<dbReference type="PANTHER" id="PTHR42724:SF1">
    <property type="entry name" value="TETRAACYLDISACCHARIDE 4'-KINASE, MITOCHONDRIAL-RELATED"/>
    <property type="match status" value="1"/>
</dbReference>
<comment type="pathway">
    <text evidence="2">Glycolipid biosynthesis; lipid IV(A) biosynthesis; lipid IV(A) from (3R)-3-hydroxytetradecanoyl-[acyl-carrier-protein] and UDP-N-acetyl-alpha-D-glucosamine: step 6/6.</text>
</comment>
<dbReference type="Proteomes" id="UP001379533">
    <property type="component" value="Chromosome"/>
</dbReference>
<organism evidence="13 14">
    <name type="scientific">Pendulispora brunnea</name>
    <dbReference type="NCBI Taxonomy" id="2905690"/>
    <lineage>
        <taxon>Bacteria</taxon>
        <taxon>Pseudomonadati</taxon>
        <taxon>Myxococcota</taxon>
        <taxon>Myxococcia</taxon>
        <taxon>Myxococcales</taxon>
        <taxon>Sorangiineae</taxon>
        <taxon>Pendulisporaceae</taxon>
        <taxon>Pendulispora</taxon>
    </lineage>
</organism>
<evidence type="ECO:0000256" key="9">
    <source>
        <dbReference type="ARBA" id="ARBA00022777"/>
    </source>
</evidence>
<keyword evidence="10" id="KW-0067">ATP-binding</keyword>
<evidence type="ECO:0000256" key="6">
    <source>
        <dbReference type="ARBA" id="ARBA00022556"/>
    </source>
</evidence>
<evidence type="ECO:0000256" key="12">
    <source>
        <dbReference type="ARBA" id="ARBA00029757"/>
    </source>
</evidence>
<evidence type="ECO:0000256" key="7">
    <source>
        <dbReference type="ARBA" id="ARBA00022679"/>
    </source>
</evidence>
<dbReference type="Pfam" id="PF02606">
    <property type="entry name" value="LpxK"/>
    <property type="match status" value="1"/>
</dbReference>
<gene>
    <name evidence="13" type="ORF">LZC95_40860</name>
</gene>
<dbReference type="RefSeq" id="WP_394843386.1">
    <property type="nucleotide sequence ID" value="NZ_CP089982.1"/>
</dbReference>
<evidence type="ECO:0000256" key="1">
    <source>
        <dbReference type="ARBA" id="ARBA00002274"/>
    </source>
</evidence>
<evidence type="ECO:0000256" key="11">
    <source>
        <dbReference type="ARBA" id="ARBA00023098"/>
    </source>
</evidence>
<comment type="function">
    <text evidence="1">Transfers the gamma-phosphate of ATP to the 4'-position of a tetraacyldisaccharide 1-phosphate intermediate (termed DS-1-P) to form tetraacyldisaccharide 1,4'-bis-phosphate (lipid IVA).</text>
</comment>
<keyword evidence="11" id="KW-0443">Lipid metabolism</keyword>
<keyword evidence="9" id="KW-0418">Kinase</keyword>
<dbReference type="InterPro" id="IPR003758">
    <property type="entry name" value="LpxK"/>
</dbReference>
<evidence type="ECO:0000256" key="4">
    <source>
        <dbReference type="ARBA" id="ARBA00016436"/>
    </source>
</evidence>
<evidence type="ECO:0000256" key="2">
    <source>
        <dbReference type="ARBA" id="ARBA00004870"/>
    </source>
</evidence>